<protein>
    <submittedName>
        <fullName evidence="1">AAEL002300-PA</fullName>
    </submittedName>
</protein>
<dbReference type="PhylomeDB" id="Q17IN9"/>
<evidence type="ECO:0000313" key="1">
    <source>
        <dbReference type="EMBL" id="EAT46521.1"/>
    </source>
</evidence>
<organism evidence="1 2">
    <name type="scientific">Aedes aegypti</name>
    <name type="common">Yellowfever mosquito</name>
    <name type="synonym">Culex aegypti</name>
    <dbReference type="NCBI Taxonomy" id="7159"/>
    <lineage>
        <taxon>Eukaryota</taxon>
        <taxon>Metazoa</taxon>
        <taxon>Ecdysozoa</taxon>
        <taxon>Arthropoda</taxon>
        <taxon>Hexapoda</taxon>
        <taxon>Insecta</taxon>
        <taxon>Pterygota</taxon>
        <taxon>Neoptera</taxon>
        <taxon>Endopterygota</taxon>
        <taxon>Diptera</taxon>
        <taxon>Nematocera</taxon>
        <taxon>Culicoidea</taxon>
        <taxon>Culicidae</taxon>
        <taxon>Culicinae</taxon>
        <taxon>Aedini</taxon>
        <taxon>Aedes</taxon>
        <taxon>Stegomyia</taxon>
    </lineage>
</organism>
<dbReference type="PaxDb" id="7159-AAEL002300-PA"/>
<proteinExistence type="predicted"/>
<evidence type="ECO:0000313" key="2">
    <source>
        <dbReference type="Proteomes" id="UP000682892"/>
    </source>
</evidence>
<gene>
    <name evidence="1" type="ORF">AaeL_AAEL002300</name>
</gene>
<accession>Q17IN9</accession>
<reference evidence="1" key="2">
    <citation type="journal article" date="2007" name="Science">
        <title>Genome sequence of Aedes aegypti, a major arbovirus vector.</title>
        <authorList>
            <person name="Nene V."/>
            <person name="Wortman J.R."/>
            <person name="Lawson D."/>
            <person name="Haas B."/>
            <person name="Kodira C."/>
            <person name="Tu Z.J."/>
            <person name="Loftus B."/>
            <person name="Xi Z."/>
            <person name="Megy K."/>
            <person name="Grabherr M."/>
            <person name="Ren Q."/>
            <person name="Zdobnov E.M."/>
            <person name="Lobo N.F."/>
            <person name="Campbell K.S."/>
            <person name="Brown S.E."/>
            <person name="Bonaldo M.F."/>
            <person name="Zhu J."/>
            <person name="Sinkins S.P."/>
            <person name="Hogenkamp D.G."/>
            <person name="Amedeo P."/>
            <person name="Arensburger P."/>
            <person name="Atkinson P.W."/>
            <person name="Bidwell S."/>
            <person name="Biedler J."/>
            <person name="Birney E."/>
            <person name="Bruggner R.V."/>
            <person name="Costas J."/>
            <person name="Coy M.R."/>
            <person name="Crabtree J."/>
            <person name="Crawford M."/>
            <person name="Debruyn B."/>
            <person name="Decaprio D."/>
            <person name="Eiglmeier K."/>
            <person name="Eisenstadt E."/>
            <person name="El-Dorry H."/>
            <person name="Gelbart W.M."/>
            <person name="Gomes S.L."/>
            <person name="Hammond M."/>
            <person name="Hannick L.I."/>
            <person name="Hogan J.R."/>
            <person name="Holmes M.H."/>
            <person name="Jaffe D."/>
            <person name="Johnston J.S."/>
            <person name="Kennedy R.C."/>
            <person name="Koo H."/>
            <person name="Kravitz S."/>
            <person name="Kriventseva E.V."/>
            <person name="Kulp D."/>
            <person name="Labutti K."/>
            <person name="Lee E."/>
            <person name="Li S."/>
            <person name="Lovin D.D."/>
            <person name="Mao C."/>
            <person name="Mauceli E."/>
            <person name="Menck C.F."/>
            <person name="Miller J.R."/>
            <person name="Montgomery P."/>
            <person name="Mori A."/>
            <person name="Nascimento A.L."/>
            <person name="Naveira H.F."/>
            <person name="Nusbaum C."/>
            <person name="O'leary S."/>
            <person name="Orvis J."/>
            <person name="Pertea M."/>
            <person name="Quesneville H."/>
            <person name="Reidenbach K.R."/>
            <person name="Rogers Y.H."/>
            <person name="Roth C.W."/>
            <person name="Schneider J.R."/>
            <person name="Schatz M."/>
            <person name="Shumway M."/>
            <person name="Stanke M."/>
            <person name="Stinson E.O."/>
            <person name="Tubio J.M."/>
            <person name="Vanzee J.P."/>
            <person name="Verjovski-Almeida S."/>
            <person name="Werner D."/>
            <person name="White O."/>
            <person name="Wyder S."/>
            <person name="Zeng Q."/>
            <person name="Zhao Q."/>
            <person name="Zhao Y."/>
            <person name="Hill C.A."/>
            <person name="Raikhel A.S."/>
            <person name="Soares M.B."/>
            <person name="Knudson D.L."/>
            <person name="Lee N.H."/>
            <person name="Galagan J."/>
            <person name="Salzberg S.L."/>
            <person name="Paulsen I.T."/>
            <person name="Dimopoulos G."/>
            <person name="Collins F.H."/>
            <person name="Birren B."/>
            <person name="Fraser-Liggett C.M."/>
            <person name="Severson D.W."/>
        </authorList>
    </citation>
    <scope>NUCLEOTIDE SEQUENCE [LARGE SCALE GENOMIC DNA]</scope>
    <source>
        <strain evidence="1">Liverpool</strain>
    </source>
</reference>
<dbReference type="Proteomes" id="UP000682892">
    <property type="component" value="Chromosome 2"/>
</dbReference>
<dbReference type="EMBL" id="CH477238">
    <property type="protein sequence ID" value="EAT46521.1"/>
    <property type="molecule type" value="Genomic_DNA"/>
</dbReference>
<sequence length="252" mass="28168">MEEMKAQVAALLKELAELRHRSLTVSDGPSGSNSVVLTERVPDFREIREYVTPFDPKLPSCPSAEVWVKGIDETGDVYTWSAAMRLHCARLSLSGCAKLWFAGCHAVIKNWDEFKAEIVKGFPSAKNPIYYHNLLSSRKWKSGETVEEYVYEMLVMGRKGGFTEETIITYITSGLRSYVRRSGMTIGKVFTVQGLLEELRWIDSVDAVATTSRASDAGAVYAADHMKRWCDTVDLEGDALVGSELSTDEEDY</sequence>
<reference evidence="1" key="1">
    <citation type="submission" date="2005-10" db="EMBL/GenBank/DDBJ databases">
        <authorList>
            <person name="Loftus B.J."/>
            <person name="Nene V.M."/>
            <person name="Hannick L.I."/>
            <person name="Bidwell S."/>
            <person name="Haas B."/>
            <person name="Amedeo P."/>
            <person name="Orvis J."/>
            <person name="Wortman J.R."/>
            <person name="White O.R."/>
            <person name="Salzberg S."/>
            <person name="Shumway M."/>
            <person name="Koo H."/>
            <person name="Zhao Y."/>
            <person name="Holmes M."/>
            <person name="Miller J."/>
            <person name="Schatz M."/>
            <person name="Pop M."/>
            <person name="Pai G."/>
            <person name="Utterback T."/>
            <person name="Rogers Y.-H."/>
            <person name="Kravitz S."/>
            <person name="Fraser C.M."/>
        </authorList>
    </citation>
    <scope>NUCLEOTIDE SEQUENCE</scope>
    <source>
        <strain evidence="1">Liverpool</strain>
    </source>
</reference>
<dbReference type="AlphaFoldDB" id="Q17IN9"/>
<dbReference type="HOGENOM" id="CLU_089060_0_0_1"/>
<name>Q17IN9_AEDAE</name>
<reference evidence="1" key="3">
    <citation type="submission" date="2012-09" db="EMBL/GenBank/DDBJ databases">
        <authorList>
            <consortium name="VectorBase"/>
        </authorList>
    </citation>
    <scope>NUCLEOTIDE SEQUENCE</scope>
    <source>
        <strain evidence="1">Liverpool</strain>
    </source>
</reference>